<dbReference type="InterPro" id="IPR032296">
    <property type="entry name" value="CEBP_ZZ"/>
</dbReference>
<evidence type="ECO:0000256" key="9">
    <source>
        <dbReference type="ARBA" id="ARBA00022884"/>
    </source>
</evidence>
<dbReference type="GO" id="GO:0006397">
    <property type="term" value="P:mRNA processing"/>
    <property type="evidence" value="ECO:0007669"/>
    <property type="project" value="UniProtKB-KW"/>
</dbReference>
<dbReference type="FunFam" id="3.30.70.330:FF:000086">
    <property type="entry name" value="Putative Cytoplasmic polyadenylation element-binding protein 1"/>
    <property type="match status" value="1"/>
</dbReference>
<name>A0A1E1XDL3_9ACAR</name>
<comment type="similarity">
    <text evidence="2">Belongs to the RRM CPEB family.</text>
</comment>
<dbReference type="SMART" id="SM00360">
    <property type="entry name" value="RRM"/>
    <property type="match status" value="2"/>
</dbReference>
<feature type="domain" description="RRM" evidence="12">
    <location>
        <begin position="296"/>
        <end position="385"/>
    </location>
</feature>
<organism evidence="13">
    <name type="scientific">Amblyomma aureolatum</name>
    <dbReference type="NCBI Taxonomy" id="187763"/>
    <lineage>
        <taxon>Eukaryota</taxon>
        <taxon>Metazoa</taxon>
        <taxon>Ecdysozoa</taxon>
        <taxon>Arthropoda</taxon>
        <taxon>Chelicerata</taxon>
        <taxon>Arachnida</taxon>
        <taxon>Acari</taxon>
        <taxon>Parasitiformes</taxon>
        <taxon>Ixodida</taxon>
        <taxon>Ixodoidea</taxon>
        <taxon>Ixodidae</taxon>
        <taxon>Amblyomminae</taxon>
        <taxon>Amblyomma</taxon>
    </lineage>
</organism>
<feature type="domain" description="RRM" evidence="12">
    <location>
        <begin position="407"/>
        <end position="488"/>
    </location>
</feature>
<dbReference type="InterPro" id="IPR012677">
    <property type="entry name" value="Nucleotide-bd_a/b_plait_sf"/>
</dbReference>
<dbReference type="InterPro" id="IPR034819">
    <property type="entry name" value="CPEB"/>
</dbReference>
<evidence type="ECO:0000256" key="2">
    <source>
        <dbReference type="ARBA" id="ARBA00010347"/>
    </source>
</evidence>
<evidence type="ECO:0000256" key="6">
    <source>
        <dbReference type="ARBA" id="ARBA00022737"/>
    </source>
</evidence>
<dbReference type="CDD" id="cd19757">
    <property type="entry name" value="Bbox1"/>
    <property type="match status" value="1"/>
</dbReference>
<protein>
    <submittedName>
        <fullName evidence="13">Putative rna-binding protein rrm superfamily</fullName>
    </submittedName>
</protein>
<dbReference type="Gene3D" id="3.30.70.330">
    <property type="match status" value="2"/>
</dbReference>
<proteinExistence type="evidence at transcript level"/>
<dbReference type="InterPro" id="IPR000504">
    <property type="entry name" value="RRM_dom"/>
</dbReference>
<dbReference type="InterPro" id="IPR032292">
    <property type="entry name" value="CEBP1_N"/>
</dbReference>
<dbReference type="GO" id="GO:0043022">
    <property type="term" value="F:ribosome binding"/>
    <property type="evidence" value="ECO:0007669"/>
    <property type="project" value="TreeGrafter"/>
</dbReference>
<evidence type="ECO:0000256" key="1">
    <source>
        <dbReference type="ARBA" id="ARBA00004496"/>
    </source>
</evidence>
<dbReference type="GO" id="GO:0005737">
    <property type="term" value="C:cytoplasm"/>
    <property type="evidence" value="ECO:0007669"/>
    <property type="project" value="UniProtKB-SubCell"/>
</dbReference>
<dbReference type="InterPro" id="IPR034977">
    <property type="entry name" value="CPEB1_RRM1"/>
</dbReference>
<dbReference type="FunFam" id="4.10.640.40:FF:000002">
    <property type="entry name" value="Putative Cytoplasmic polyadenylation element-binding protein 1"/>
    <property type="match status" value="1"/>
</dbReference>
<evidence type="ECO:0000259" key="12">
    <source>
        <dbReference type="PROSITE" id="PS50102"/>
    </source>
</evidence>
<dbReference type="GO" id="GO:0043005">
    <property type="term" value="C:neuron projection"/>
    <property type="evidence" value="ECO:0007669"/>
    <property type="project" value="TreeGrafter"/>
</dbReference>
<dbReference type="GO" id="GO:2000766">
    <property type="term" value="P:negative regulation of cytoplasmic translation"/>
    <property type="evidence" value="ECO:0007669"/>
    <property type="project" value="TreeGrafter"/>
</dbReference>
<evidence type="ECO:0000256" key="8">
    <source>
        <dbReference type="ARBA" id="ARBA00022845"/>
    </source>
</evidence>
<keyword evidence="7" id="KW-0862">Zinc</keyword>
<evidence type="ECO:0000313" key="13">
    <source>
        <dbReference type="EMBL" id="JAT97320.1"/>
    </source>
</evidence>
<dbReference type="InterPro" id="IPR035979">
    <property type="entry name" value="RBD_domain_sf"/>
</dbReference>
<dbReference type="InterPro" id="IPR038446">
    <property type="entry name" value="CEBP_ZZ_sf"/>
</dbReference>
<dbReference type="GO" id="GO:0000900">
    <property type="term" value="F:mRNA regulatory element binding translation repressor activity"/>
    <property type="evidence" value="ECO:0007669"/>
    <property type="project" value="TreeGrafter"/>
</dbReference>
<dbReference type="Pfam" id="PF16368">
    <property type="entry name" value="CEBP1_N"/>
    <property type="match status" value="1"/>
</dbReference>
<dbReference type="Pfam" id="PF16366">
    <property type="entry name" value="CEBP_ZZ"/>
    <property type="match status" value="1"/>
</dbReference>
<keyword evidence="5" id="KW-0479">Metal-binding</keyword>
<keyword evidence="8" id="KW-0810">Translation regulation</keyword>
<reference evidence="13" key="1">
    <citation type="journal article" date="2017" name="Front. Cell. Infect. Microbiol.">
        <title>The Distinct Transcriptional Response of the Midgut of Amblyomma sculptum and Amblyomma aureolatum Ticks to Rickettsia rickettsii Correlates to Their Differences in Susceptibility to Infection.</title>
        <authorList>
            <person name="Martins L.A."/>
            <person name="Galletti M.F.B.M."/>
            <person name="Ribeiro J.M."/>
            <person name="Fujita A."/>
            <person name="Costa F.B."/>
            <person name="Labruna M.B."/>
            <person name="Daffre S."/>
            <person name="Fogaca A.C."/>
        </authorList>
    </citation>
    <scope>NUCLEOTIDE SEQUENCE</scope>
</reference>
<evidence type="ECO:0000256" key="3">
    <source>
        <dbReference type="ARBA" id="ARBA00022490"/>
    </source>
</evidence>
<dbReference type="SUPFAM" id="SSF54928">
    <property type="entry name" value="RNA-binding domain, RBD"/>
    <property type="match status" value="1"/>
</dbReference>
<dbReference type="CDD" id="cd12723">
    <property type="entry name" value="RRM1_CPEB1"/>
    <property type="match status" value="1"/>
</dbReference>
<feature type="region of interest" description="Disordered" evidence="11">
    <location>
        <begin position="135"/>
        <end position="157"/>
    </location>
</feature>
<dbReference type="GO" id="GO:0046872">
    <property type="term" value="F:metal ion binding"/>
    <property type="evidence" value="ECO:0007669"/>
    <property type="project" value="UniProtKB-KW"/>
</dbReference>
<dbReference type="PANTHER" id="PTHR12566">
    <property type="entry name" value="CYTOPLASMIC POLYADENYLATION ELEMENT BINDING PROTEIN CPEB"/>
    <property type="match status" value="1"/>
</dbReference>
<dbReference type="EMBL" id="GFAC01001868">
    <property type="protein sequence ID" value="JAT97320.1"/>
    <property type="molecule type" value="mRNA"/>
</dbReference>
<evidence type="ECO:0000256" key="4">
    <source>
        <dbReference type="ARBA" id="ARBA00022664"/>
    </source>
</evidence>
<accession>A0A1E1XDL3</accession>
<dbReference type="CDD" id="cd12725">
    <property type="entry name" value="RRM2_CPEB1"/>
    <property type="match status" value="1"/>
</dbReference>
<evidence type="ECO:0000256" key="7">
    <source>
        <dbReference type="ARBA" id="ARBA00022833"/>
    </source>
</evidence>
<keyword evidence="4" id="KW-0507">mRNA processing</keyword>
<evidence type="ECO:0000256" key="5">
    <source>
        <dbReference type="ARBA" id="ARBA00022723"/>
    </source>
</evidence>
<dbReference type="Pfam" id="PF16367">
    <property type="entry name" value="RRM_7"/>
    <property type="match status" value="1"/>
</dbReference>
<dbReference type="GO" id="GO:0045202">
    <property type="term" value="C:synapse"/>
    <property type="evidence" value="ECO:0007669"/>
    <property type="project" value="TreeGrafter"/>
</dbReference>
<sequence length="541" mass="59685">MLHQSSSNFLDDELALMESLNDHNYNRVLPNFNGTLDNTNDCSMVDRRPLSRLFGERLYSDNIAEDCLNFNGYSNCGLRNSVLQGGTGNLSSLLSNPAYLATYQNGNGLGSLYSGDMRFSEASLNRLLRQGTLQNAPVGSGPRAIRSASPYTPYSYQGSPSVERSLAFGCDPFRDSRSLSPDSDSSGASCGTEISTLSDLMNSLALTASSPGGTRNLGQANGMGMRSEFDLPSNPFSFFMDQRWSPGVSPTAGAGDSDNIEKAAKLHRSAASFSEASCCWSGTLPPRTLKNSSLSCKVFLGGVPWDISEPGLIEAFAAFGNIKVQWPSRERSQGFPPKAGYVYIIFENEKQVKMLLHACSQDYLNGGNWYYKISSRRMRCKEVQVIPWVLSDSNFVRSPSQRLDPGKTVFVGALHGMLNAQGLAHVMEELFGGVLYAGIDTDKYKYPIGSGRVTFNNQKSFMKAVAASFVEIKTPRFSKKVQVDPYLEDAMCSSCHKQPGPVFCRDMVCFRYFCRTCWSWQHNVDGMRNHKPLMRNKANTR</sequence>
<dbReference type="Gene3D" id="4.10.640.40">
    <property type="entry name" value="Cytoplasmic polyadenylation element-binding protein, ZZ domain"/>
    <property type="match status" value="1"/>
</dbReference>
<keyword evidence="6" id="KW-0677">Repeat</keyword>
<keyword evidence="9 10" id="KW-0694">RNA-binding</keyword>
<evidence type="ECO:0000256" key="10">
    <source>
        <dbReference type="PROSITE-ProRule" id="PRU00176"/>
    </source>
</evidence>
<dbReference type="GO" id="GO:0005634">
    <property type="term" value="C:nucleus"/>
    <property type="evidence" value="ECO:0007669"/>
    <property type="project" value="TreeGrafter"/>
</dbReference>
<dbReference type="GO" id="GO:0003730">
    <property type="term" value="F:mRNA 3'-UTR binding"/>
    <property type="evidence" value="ECO:0007669"/>
    <property type="project" value="InterPro"/>
</dbReference>
<dbReference type="PROSITE" id="PS50102">
    <property type="entry name" value="RRM"/>
    <property type="match status" value="2"/>
</dbReference>
<evidence type="ECO:0000256" key="11">
    <source>
        <dbReference type="SAM" id="MobiDB-lite"/>
    </source>
</evidence>
<keyword evidence="3" id="KW-0963">Cytoplasm</keyword>
<dbReference type="AlphaFoldDB" id="A0A1E1XDL3"/>
<dbReference type="GO" id="GO:0008135">
    <property type="term" value="F:translation factor activity, RNA binding"/>
    <property type="evidence" value="ECO:0007669"/>
    <property type="project" value="TreeGrafter"/>
</dbReference>
<comment type="subcellular location">
    <subcellularLocation>
        <location evidence="1">Cytoplasm</location>
    </subcellularLocation>
</comment>
<dbReference type="PANTHER" id="PTHR12566:SF9">
    <property type="entry name" value="CYTOPLASMIC POLYADENYLATION ELEMENT-BINDING PROTEIN 1"/>
    <property type="match status" value="1"/>
</dbReference>
<dbReference type="FunFam" id="3.30.70.330:FF:000054">
    <property type="entry name" value="Cytoplasmic polyadenylation element-binding protein 1"/>
    <property type="match status" value="1"/>
</dbReference>